<gene>
    <name evidence="2" type="ORF">BDV96DRAFT_685665</name>
</gene>
<feature type="transmembrane region" description="Helical" evidence="1">
    <location>
        <begin position="139"/>
        <end position="159"/>
    </location>
</feature>
<protein>
    <submittedName>
        <fullName evidence="2">Uncharacterized protein</fullName>
    </submittedName>
</protein>
<evidence type="ECO:0000313" key="3">
    <source>
        <dbReference type="Proteomes" id="UP000799770"/>
    </source>
</evidence>
<dbReference type="Proteomes" id="UP000799770">
    <property type="component" value="Unassembled WGS sequence"/>
</dbReference>
<evidence type="ECO:0000256" key="1">
    <source>
        <dbReference type="SAM" id="Phobius"/>
    </source>
</evidence>
<feature type="transmembrane region" description="Helical" evidence="1">
    <location>
        <begin position="40"/>
        <end position="59"/>
    </location>
</feature>
<keyword evidence="3" id="KW-1185">Reference proteome</keyword>
<organism evidence="2 3">
    <name type="scientific">Lophiotrema nucula</name>
    <dbReference type="NCBI Taxonomy" id="690887"/>
    <lineage>
        <taxon>Eukaryota</taxon>
        <taxon>Fungi</taxon>
        <taxon>Dikarya</taxon>
        <taxon>Ascomycota</taxon>
        <taxon>Pezizomycotina</taxon>
        <taxon>Dothideomycetes</taxon>
        <taxon>Pleosporomycetidae</taxon>
        <taxon>Pleosporales</taxon>
        <taxon>Lophiotremataceae</taxon>
        <taxon>Lophiotrema</taxon>
    </lineage>
</organism>
<name>A0A6A5ZF16_9PLEO</name>
<keyword evidence="1" id="KW-0472">Membrane</keyword>
<evidence type="ECO:0000313" key="2">
    <source>
        <dbReference type="EMBL" id="KAF2118060.1"/>
    </source>
</evidence>
<feature type="transmembrane region" description="Helical" evidence="1">
    <location>
        <begin position="71"/>
        <end position="94"/>
    </location>
</feature>
<dbReference type="EMBL" id="ML977318">
    <property type="protein sequence ID" value="KAF2118060.1"/>
    <property type="molecule type" value="Genomic_DNA"/>
</dbReference>
<keyword evidence="1" id="KW-1133">Transmembrane helix</keyword>
<proteinExistence type="predicted"/>
<dbReference type="AlphaFoldDB" id="A0A6A5ZF16"/>
<reference evidence="2" key="1">
    <citation type="journal article" date="2020" name="Stud. Mycol.">
        <title>101 Dothideomycetes genomes: a test case for predicting lifestyles and emergence of pathogens.</title>
        <authorList>
            <person name="Haridas S."/>
            <person name="Albert R."/>
            <person name="Binder M."/>
            <person name="Bloem J."/>
            <person name="Labutti K."/>
            <person name="Salamov A."/>
            <person name="Andreopoulos B."/>
            <person name="Baker S."/>
            <person name="Barry K."/>
            <person name="Bills G."/>
            <person name="Bluhm B."/>
            <person name="Cannon C."/>
            <person name="Castanera R."/>
            <person name="Culley D."/>
            <person name="Daum C."/>
            <person name="Ezra D."/>
            <person name="Gonzalez J."/>
            <person name="Henrissat B."/>
            <person name="Kuo A."/>
            <person name="Liang C."/>
            <person name="Lipzen A."/>
            <person name="Lutzoni F."/>
            <person name="Magnuson J."/>
            <person name="Mondo S."/>
            <person name="Nolan M."/>
            <person name="Ohm R."/>
            <person name="Pangilinan J."/>
            <person name="Park H.-J."/>
            <person name="Ramirez L."/>
            <person name="Alfaro M."/>
            <person name="Sun H."/>
            <person name="Tritt A."/>
            <person name="Yoshinaga Y."/>
            <person name="Zwiers L.-H."/>
            <person name="Turgeon B."/>
            <person name="Goodwin S."/>
            <person name="Spatafora J."/>
            <person name="Crous P."/>
            <person name="Grigoriev I."/>
        </authorList>
    </citation>
    <scope>NUCLEOTIDE SEQUENCE</scope>
    <source>
        <strain evidence="2">CBS 627.86</strain>
    </source>
</reference>
<accession>A0A6A5ZF16</accession>
<dbReference type="OrthoDB" id="2150604at2759"/>
<feature type="transmembrane region" description="Helical" evidence="1">
    <location>
        <begin position="171"/>
        <end position="193"/>
    </location>
</feature>
<keyword evidence="1" id="KW-0812">Transmembrane</keyword>
<sequence>MQWPTILPWQKHLTRSPLEKIVHEINPADRRNLARFWREAKLAELSFVGLTSALVTGAYASANGWQTVGTIFPYVLGIWYGGLILVLCSISLAAHQSIALYRLTASDDGLDFVCMMLGYDGTELPTPSRIQEFAWQMPVMLLNISIQLFVLGMLVHVFHMYRATNENVEQLILTVIALITAVVLHVFSHVSLYSKI</sequence>